<dbReference type="PANTHER" id="PTHR47909">
    <property type="entry name" value="ALPHA/BETA-HYDROLASES SUPERFAMILY PROTEIN"/>
    <property type="match status" value="1"/>
</dbReference>
<reference evidence="1" key="1">
    <citation type="submission" date="2020-02" db="EMBL/GenBank/DDBJ databases">
        <authorList>
            <person name="Meier V. D."/>
        </authorList>
    </citation>
    <scope>NUCLEOTIDE SEQUENCE</scope>
    <source>
        <strain evidence="1">AVDCRST_MAG82</strain>
    </source>
</reference>
<dbReference type="SUPFAM" id="SSF53474">
    <property type="entry name" value="alpha/beta-Hydrolases"/>
    <property type="match status" value="1"/>
</dbReference>
<dbReference type="InterPro" id="IPR029058">
    <property type="entry name" value="AB_hydrolase_fold"/>
</dbReference>
<organism evidence="1">
    <name type="scientific">uncultured Rubrobacteraceae bacterium</name>
    <dbReference type="NCBI Taxonomy" id="349277"/>
    <lineage>
        <taxon>Bacteria</taxon>
        <taxon>Bacillati</taxon>
        <taxon>Actinomycetota</taxon>
        <taxon>Rubrobacteria</taxon>
        <taxon>Rubrobacterales</taxon>
        <taxon>Rubrobacteraceae</taxon>
        <taxon>environmental samples</taxon>
    </lineage>
</organism>
<name>A0A6J4P9T9_9ACTN</name>
<dbReference type="EMBL" id="CADCVA010000098">
    <property type="protein sequence ID" value="CAA9410208.1"/>
    <property type="molecule type" value="Genomic_DNA"/>
</dbReference>
<proteinExistence type="predicted"/>
<dbReference type="Gene3D" id="3.40.50.1820">
    <property type="entry name" value="alpha/beta hydrolase"/>
    <property type="match status" value="1"/>
</dbReference>
<protein>
    <submittedName>
        <fullName evidence="1">Esterase/lipase/thioesterase family active site</fullName>
    </submittedName>
</protein>
<dbReference type="PANTHER" id="PTHR47909:SF2">
    <property type="entry name" value="GPI INOSITOL-DEACYLASE"/>
    <property type="match status" value="1"/>
</dbReference>
<gene>
    <name evidence="1" type="ORF">AVDCRST_MAG82-747</name>
</gene>
<dbReference type="AlphaFoldDB" id="A0A6J4P9T9"/>
<sequence length="245" mass="26363">MARNEDASGPVVFVGGHMSWPVGYRRLARILADVSGSEIRVAPITPFDWALGRFRGYGQLVFEVASTVDSALLESNSDKAVLVGYSAGGILARAYVGGDPPYGGRRYSGHRRVSHLITLGTPHNAPDEGTLAPIAEVNELFPGSLHPGIRYLCVVGDAVDGTPSARVRKRYERFGGDGRVGGDGKIPVESALLPGAESLVLDGVYHGRLFGGAGGRWYGSDRETVERWWPEELRVGERLVEKPHA</sequence>
<accession>A0A6J4P9T9</accession>
<evidence type="ECO:0000313" key="1">
    <source>
        <dbReference type="EMBL" id="CAA9410208.1"/>
    </source>
</evidence>